<evidence type="ECO:0000256" key="6">
    <source>
        <dbReference type="SAM" id="MobiDB-lite"/>
    </source>
</evidence>
<comment type="cofactor">
    <cofactor evidence="1">
        <name>Fe(2+)</name>
        <dbReference type="ChEBI" id="CHEBI:29033"/>
    </cofactor>
</comment>
<gene>
    <name evidence="8" type="ORF">C7444_11227</name>
</gene>
<dbReference type="GO" id="GO:0016706">
    <property type="term" value="F:2-oxoglutarate-dependent dioxygenase activity"/>
    <property type="evidence" value="ECO:0007669"/>
    <property type="project" value="TreeGrafter"/>
</dbReference>
<evidence type="ECO:0000256" key="2">
    <source>
        <dbReference type="ARBA" id="ARBA00022723"/>
    </source>
</evidence>
<evidence type="ECO:0000259" key="7">
    <source>
        <dbReference type="PROSITE" id="PS51184"/>
    </source>
</evidence>
<reference evidence="8 9" key="1">
    <citation type="submission" date="2018-05" db="EMBL/GenBank/DDBJ databases">
        <title>Genomic Encyclopedia of Type Strains, Phase IV (KMG-IV): sequencing the most valuable type-strain genomes for metagenomic binning, comparative biology and taxonomic classification.</title>
        <authorList>
            <person name="Goeker M."/>
        </authorList>
    </citation>
    <scope>NUCLEOTIDE SEQUENCE [LARGE SCALE GENOMIC DNA]</scope>
    <source>
        <strain evidence="8 9">DSM 566</strain>
    </source>
</reference>
<dbReference type="AlphaFoldDB" id="A0A318H0G2"/>
<feature type="domain" description="JmjC" evidence="7">
    <location>
        <begin position="134"/>
        <end position="261"/>
    </location>
</feature>
<keyword evidence="9" id="KW-1185">Reference proteome</keyword>
<evidence type="ECO:0000256" key="3">
    <source>
        <dbReference type="ARBA" id="ARBA00022964"/>
    </source>
</evidence>
<dbReference type="InterPro" id="IPR046799">
    <property type="entry name" value="ROXA-like_wH"/>
</dbReference>
<protein>
    <submittedName>
        <fullName evidence="8">50S ribosomal protein L16 3-hydroxylase</fullName>
    </submittedName>
</protein>
<evidence type="ECO:0000256" key="4">
    <source>
        <dbReference type="ARBA" id="ARBA00023002"/>
    </source>
</evidence>
<evidence type="ECO:0000313" key="8">
    <source>
        <dbReference type="EMBL" id="PXW94712.1"/>
    </source>
</evidence>
<feature type="compositionally biased region" description="Low complexity" evidence="6">
    <location>
        <begin position="1"/>
        <end position="24"/>
    </location>
</feature>
<dbReference type="SMART" id="SM00558">
    <property type="entry name" value="JmjC"/>
    <property type="match status" value="1"/>
</dbReference>
<keyword evidence="5" id="KW-0408">Iron</keyword>
<keyword evidence="8" id="KW-0689">Ribosomal protein</keyword>
<dbReference type="PANTHER" id="PTHR13096">
    <property type="entry name" value="MINA53 MYC INDUCED NUCLEAR ANTIGEN"/>
    <property type="match status" value="1"/>
</dbReference>
<evidence type="ECO:0000256" key="1">
    <source>
        <dbReference type="ARBA" id="ARBA00001954"/>
    </source>
</evidence>
<comment type="caution">
    <text evidence="8">The sequence shown here is derived from an EMBL/GenBank/DDBJ whole genome shotgun (WGS) entry which is preliminary data.</text>
</comment>
<keyword evidence="8" id="KW-0687">Ribonucleoprotein</keyword>
<dbReference type="Gene3D" id="3.40.366.30">
    <property type="entry name" value="50S ribosomal protein L16 arginine hydroxylase, Chain A, Domain 2"/>
    <property type="match status" value="1"/>
</dbReference>
<evidence type="ECO:0000256" key="5">
    <source>
        <dbReference type="ARBA" id="ARBA00023004"/>
    </source>
</evidence>
<dbReference type="InterPro" id="IPR039994">
    <property type="entry name" value="NO66-like"/>
</dbReference>
<dbReference type="GO" id="GO:0046872">
    <property type="term" value="F:metal ion binding"/>
    <property type="evidence" value="ECO:0007669"/>
    <property type="project" value="UniProtKB-KW"/>
</dbReference>
<keyword evidence="3" id="KW-0223">Dioxygenase</keyword>
<dbReference type="Pfam" id="PF20514">
    <property type="entry name" value="WHD_ROXA"/>
    <property type="match status" value="1"/>
</dbReference>
<dbReference type="OrthoDB" id="9764016at2"/>
<dbReference type="Proteomes" id="UP000247811">
    <property type="component" value="Unassembled WGS sequence"/>
</dbReference>
<dbReference type="PROSITE" id="PS51184">
    <property type="entry name" value="JMJC"/>
    <property type="match status" value="1"/>
</dbReference>
<dbReference type="EMBL" id="QJJS01000012">
    <property type="protein sequence ID" value="PXW94712.1"/>
    <property type="molecule type" value="Genomic_DNA"/>
</dbReference>
<dbReference type="SUPFAM" id="SSF51197">
    <property type="entry name" value="Clavaminate synthase-like"/>
    <property type="match status" value="1"/>
</dbReference>
<dbReference type="InterPro" id="IPR003347">
    <property type="entry name" value="JmjC_dom"/>
</dbReference>
<sequence>MASSTKSPKSPRPSSAASPAPAASHPDRAVAPLGQPVELLGGLSAEQFMSRHWQRKPLLVRQALPAVVPPVSRAEMFELAQRDDVESRLVVRDLERGDAGWQLRSGPIARRSLPPLRQPGWTVLVQGLNLHVPAAHELLMRFRFVPQARLDDLMVSWASEGGGVGPHFDSYDVFLIQVSGRRRWRIGRQAGARLKPDLPLKIIDDFQPEQEWVLEPGDMLYLPPGWAHDGDAVDGECMTCSVGFRSPHRSELARETLLRLADAVEDPADEGVRPVIYRDPAQPATVTPGLIPGELVEFAREGLQRVLEDPDALARALGEYMSEPKAQVSFDIGNPLPEGCGVRLDPRTCMLYDARHVYVNGDSWRAGGRDATTLHQLADARRLDAAVVARSSAALQELLMQWVEDGWLHPLEA</sequence>
<dbReference type="Gene3D" id="2.60.120.650">
    <property type="entry name" value="Cupin"/>
    <property type="match status" value="1"/>
</dbReference>
<keyword evidence="4" id="KW-0560">Oxidoreductase</keyword>
<dbReference type="PANTHER" id="PTHR13096:SF8">
    <property type="entry name" value="RIBOSOMAL OXYGENASE 1"/>
    <property type="match status" value="1"/>
</dbReference>
<name>A0A318H0G2_9BURK</name>
<proteinExistence type="predicted"/>
<keyword evidence="2" id="KW-0479">Metal-binding</keyword>
<dbReference type="GO" id="GO:0005840">
    <property type="term" value="C:ribosome"/>
    <property type="evidence" value="ECO:0007669"/>
    <property type="project" value="UniProtKB-KW"/>
</dbReference>
<feature type="region of interest" description="Disordered" evidence="6">
    <location>
        <begin position="1"/>
        <end position="29"/>
    </location>
</feature>
<evidence type="ECO:0000313" key="9">
    <source>
        <dbReference type="Proteomes" id="UP000247811"/>
    </source>
</evidence>
<organism evidence="8 9">
    <name type="scientific">Sphaerotilus hippei</name>
    <dbReference type="NCBI Taxonomy" id="744406"/>
    <lineage>
        <taxon>Bacteria</taxon>
        <taxon>Pseudomonadati</taxon>
        <taxon>Pseudomonadota</taxon>
        <taxon>Betaproteobacteria</taxon>
        <taxon>Burkholderiales</taxon>
        <taxon>Sphaerotilaceae</taxon>
        <taxon>Sphaerotilus</taxon>
    </lineage>
</organism>
<dbReference type="Pfam" id="PF08007">
    <property type="entry name" value="JmjC_2"/>
    <property type="match status" value="1"/>
</dbReference>
<accession>A0A318H0G2</accession>